<dbReference type="SUPFAM" id="SSF51126">
    <property type="entry name" value="Pectin lyase-like"/>
    <property type="match status" value="1"/>
</dbReference>
<proteinExistence type="predicted"/>
<keyword evidence="3" id="KW-1185">Reference proteome</keyword>
<accession>A0A1C0YBZ6</accession>
<protein>
    <recommendedName>
        <fullName evidence="1">Periplasmic copper-binding protein NosD beta helix domain-containing protein</fullName>
    </recommendedName>
</protein>
<dbReference type="InterPro" id="IPR006626">
    <property type="entry name" value="PbH1"/>
</dbReference>
<name>A0A1C0YBZ6_9BACL</name>
<dbReference type="EMBL" id="MASJ01000023">
    <property type="protein sequence ID" value="OCS84653.1"/>
    <property type="molecule type" value="Genomic_DNA"/>
</dbReference>
<gene>
    <name evidence="2" type="ORF">A6M13_03505</name>
</gene>
<organism evidence="2 3">
    <name type="scientific">Caryophanon tenue</name>
    <dbReference type="NCBI Taxonomy" id="33978"/>
    <lineage>
        <taxon>Bacteria</taxon>
        <taxon>Bacillati</taxon>
        <taxon>Bacillota</taxon>
        <taxon>Bacilli</taxon>
        <taxon>Bacillales</taxon>
        <taxon>Caryophanaceae</taxon>
        <taxon>Caryophanon</taxon>
    </lineage>
</organism>
<evidence type="ECO:0000259" key="1">
    <source>
        <dbReference type="Pfam" id="PF05048"/>
    </source>
</evidence>
<feature type="domain" description="Periplasmic copper-binding protein NosD beta helix" evidence="1">
    <location>
        <begin position="142"/>
        <end position="319"/>
    </location>
</feature>
<comment type="caution">
    <text evidence="2">The sequence shown here is derived from an EMBL/GenBank/DDBJ whole genome shotgun (WGS) entry which is preliminary data.</text>
</comment>
<dbReference type="Proteomes" id="UP000093199">
    <property type="component" value="Unassembled WGS sequence"/>
</dbReference>
<dbReference type="InterPro" id="IPR012334">
    <property type="entry name" value="Pectin_lyas_fold"/>
</dbReference>
<reference evidence="2 3" key="1">
    <citation type="submission" date="2016-07" db="EMBL/GenBank/DDBJ databases">
        <title>Caryophanon tenue genome sequencing.</title>
        <authorList>
            <person name="Verma A."/>
            <person name="Pal Y."/>
            <person name="Krishnamurthi S."/>
        </authorList>
    </citation>
    <scope>NUCLEOTIDE SEQUENCE [LARGE SCALE GENOMIC DNA]</scope>
    <source>
        <strain evidence="2 3">DSM 14152</strain>
    </source>
</reference>
<dbReference type="AlphaFoldDB" id="A0A1C0YBZ6"/>
<dbReference type="Gene3D" id="2.160.20.10">
    <property type="entry name" value="Single-stranded right-handed beta-helix, Pectin lyase-like"/>
    <property type="match status" value="1"/>
</dbReference>
<sequence>MFVMVCLVLVPTYSVRAHVHEALPIPEKKVMKFGKNTLQGLIDDTEAGGTLYLEDRVYRGTFMITKPITIIGQQGTALHSLETVLIISDTEDVTLKNVSIEGKQAMFIEKASRVILEDVHIEQVSGGIYVTESSDLTFERLRVTGEDGHFSEKQHAVAVFKSKHFTANASDIRNVMDGFYLESTYGVTLTNSHVENSRYAMHMMYSDHVRLHDNTLVNNMTGFMVMVAEDIMIERNRVLENHSLNSLGVYAYDLRHVVFRDNELAENMTAMDIQQVKNMRVFNNIFTANGTALQVERSPSLVVEHNEFAGNILTSRTDAEGFTLTSNVYDDYDGRDYDGDGIGDTTYAAANAFGQWMVRKPVYQYFMGSPSVVVLDMMESAEQATGVVDTSPRIATTERHLQFDMKTGQLLISASLIGALWIARRKLG</sequence>
<dbReference type="InterPro" id="IPR011050">
    <property type="entry name" value="Pectin_lyase_fold/virulence"/>
</dbReference>
<dbReference type="Pfam" id="PF05048">
    <property type="entry name" value="NosD"/>
    <property type="match status" value="1"/>
</dbReference>
<dbReference type="STRING" id="33978.A6M13_03505"/>
<dbReference type="SMART" id="SM00710">
    <property type="entry name" value="PbH1"/>
    <property type="match status" value="9"/>
</dbReference>
<dbReference type="InterPro" id="IPR007742">
    <property type="entry name" value="NosD_dom"/>
</dbReference>
<evidence type="ECO:0000313" key="2">
    <source>
        <dbReference type="EMBL" id="OCS84653.1"/>
    </source>
</evidence>
<evidence type="ECO:0000313" key="3">
    <source>
        <dbReference type="Proteomes" id="UP000093199"/>
    </source>
</evidence>